<protein>
    <submittedName>
        <fullName evidence="1">Uncharacterized protein</fullName>
    </submittedName>
</protein>
<sequence length="66" mass="7203">MEKRFSAADQNEKVLRFPNTSENTSSVAFQAGGLKLLRCHELCGVQSSRTPGFYLSTAPAIQLSGR</sequence>
<organism evidence="1 2">
    <name type="scientific">Tachysurus vachellii</name>
    <name type="common">Darkbarbel catfish</name>
    <name type="synonym">Pelteobagrus vachellii</name>
    <dbReference type="NCBI Taxonomy" id="175792"/>
    <lineage>
        <taxon>Eukaryota</taxon>
        <taxon>Metazoa</taxon>
        <taxon>Chordata</taxon>
        <taxon>Craniata</taxon>
        <taxon>Vertebrata</taxon>
        <taxon>Euteleostomi</taxon>
        <taxon>Actinopterygii</taxon>
        <taxon>Neopterygii</taxon>
        <taxon>Teleostei</taxon>
        <taxon>Ostariophysi</taxon>
        <taxon>Siluriformes</taxon>
        <taxon>Bagridae</taxon>
        <taxon>Tachysurus</taxon>
    </lineage>
</organism>
<accession>A0AA88T549</accession>
<dbReference type="EMBL" id="JAVHJS010000003">
    <property type="protein sequence ID" value="KAK2864447.1"/>
    <property type="molecule type" value="Genomic_DNA"/>
</dbReference>
<reference evidence="1" key="1">
    <citation type="submission" date="2023-08" db="EMBL/GenBank/DDBJ databases">
        <title>Pelteobagrus vachellii genome.</title>
        <authorList>
            <person name="Liu H."/>
        </authorList>
    </citation>
    <scope>NUCLEOTIDE SEQUENCE</scope>
    <source>
        <strain evidence="1">PRFRI_2022a</strain>
        <tissue evidence="1">Muscle</tissue>
    </source>
</reference>
<keyword evidence="2" id="KW-1185">Reference proteome</keyword>
<name>A0AA88T549_TACVA</name>
<dbReference type="AlphaFoldDB" id="A0AA88T549"/>
<comment type="caution">
    <text evidence="1">The sequence shown here is derived from an EMBL/GenBank/DDBJ whole genome shotgun (WGS) entry which is preliminary data.</text>
</comment>
<dbReference type="Proteomes" id="UP001187315">
    <property type="component" value="Unassembled WGS sequence"/>
</dbReference>
<evidence type="ECO:0000313" key="2">
    <source>
        <dbReference type="Proteomes" id="UP001187315"/>
    </source>
</evidence>
<gene>
    <name evidence="1" type="ORF">Q7C36_003601</name>
</gene>
<evidence type="ECO:0000313" key="1">
    <source>
        <dbReference type="EMBL" id="KAK2864447.1"/>
    </source>
</evidence>
<proteinExistence type="predicted"/>